<accession>A0A9P5WWD0</accession>
<dbReference type="OrthoDB" id="3344688at2759"/>
<organism evidence="1 2">
    <name type="scientific">Macrolepiota fuliginosa MF-IS2</name>
    <dbReference type="NCBI Taxonomy" id="1400762"/>
    <lineage>
        <taxon>Eukaryota</taxon>
        <taxon>Fungi</taxon>
        <taxon>Dikarya</taxon>
        <taxon>Basidiomycota</taxon>
        <taxon>Agaricomycotina</taxon>
        <taxon>Agaricomycetes</taxon>
        <taxon>Agaricomycetidae</taxon>
        <taxon>Agaricales</taxon>
        <taxon>Agaricineae</taxon>
        <taxon>Agaricaceae</taxon>
        <taxon>Macrolepiota</taxon>
    </lineage>
</organism>
<proteinExistence type="predicted"/>
<keyword evidence="2" id="KW-1185">Reference proteome</keyword>
<name>A0A9P5WWD0_9AGAR</name>
<comment type="caution">
    <text evidence="1">The sequence shown here is derived from an EMBL/GenBank/DDBJ whole genome shotgun (WGS) entry which is preliminary data.</text>
</comment>
<dbReference type="EMBL" id="MU154293">
    <property type="protein sequence ID" value="KAF9439442.1"/>
    <property type="molecule type" value="Genomic_DNA"/>
</dbReference>
<gene>
    <name evidence="1" type="ORF">P691DRAFT_652212</name>
</gene>
<dbReference type="Proteomes" id="UP000807342">
    <property type="component" value="Unassembled WGS sequence"/>
</dbReference>
<evidence type="ECO:0000313" key="2">
    <source>
        <dbReference type="Proteomes" id="UP000807342"/>
    </source>
</evidence>
<sequence length="75" mass="8255">IQELLEQFNMADPDTESLSTPLTPGSELSNIVPTLKKQEEMKQIPYLSAVGALQYLATMICPDIAYAVSYLGCFN</sequence>
<evidence type="ECO:0000313" key="1">
    <source>
        <dbReference type="EMBL" id="KAF9439442.1"/>
    </source>
</evidence>
<dbReference type="AlphaFoldDB" id="A0A9P5WWD0"/>
<protein>
    <submittedName>
        <fullName evidence="1">Uncharacterized protein</fullName>
    </submittedName>
</protein>
<feature type="non-terminal residue" evidence="1">
    <location>
        <position position="1"/>
    </location>
</feature>
<feature type="non-terminal residue" evidence="1">
    <location>
        <position position="75"/>
    </location>
</feature>
<reference evidence="1" key="1">
    <citation type="submission" date="2020-11" db="EMBL/GenBank/DDBJ databases">
        <authorList>
            <consortium name="DOE Joint Genome Institute"/>
            <person name="Ahrendt S."/>
            <person name="Riley R."/>
            <person name="Andreopoulos W."/>
            <person name="Labutti K."/>
            <person name="Pangilinan J."/>
            <person name="Ruiz-Duenas F.J."/>
            <person name="Barrasa J.M."/>
            <person name="Sanchez-Garcia M."/>
            <person name="Camarero S."/>
            <person name="Miyauchi S."/>
            <person name="Serrano A."/>
            <person name="Linde D."/>
            <person name="Babiker R."/>
            <person name="Drula E."/>
            <person name="Ayuso-Fernandez I."/>
            <person name="Pacheco R."/>
            <person name="Padilla G."/>
            <person name="Ferreira P."/>
            <person name="Barriuso J."/>
            <person name="Kellner H."/>
            <person name="Castanera R."/>
            <person name="Alfaro M."/>
            <person name="Ramirez L."/>
            <person name="Pisabarro A.G."/>
            <person name="Kuo A."/>
            <person name="Tritt A."/>
            <person name="Lipzen A."/>
            <person name="He G."/>
            <person name="Yan M."/>
            <person name="Ng V."/>
            <person name="Cullen D."/>
            <person name="Martin F."/>
            <person name="Rosso M.-N."/>
            <person name="Henrissat B."/>
            <person name="Hibbett D."/>
            <person name="Martinez A.T."/>
            <person name="Grigoriev I.V."/>
        </authorList>
    </citation>
    <scope>NUCLEOTIDE SEQUENCE</scope>
    <source>
        <strain evidence="1">MF-IS2</strain>
    </source>
</reference>